<proteinExistence type="predicted"/>
<gene>
    <name evidence="5" type="ORF">Cgig2_001764</name>
</gene>
<feature type="region of interest" description="Disordered" evidence="4">
    <location>
        <begin position="1"/>
        <end position="108"/>
    </location>
</feature>
<keyword evidence="6" id="KW-1185">Reference proteome</keyword>
<dbReference type="Pfam" id="PF05266">
    <property type="entry name" value="DUF724"/>
    <property type="match status" value="1"/>
</dbReference>
<dbReference type="InterPro" id="IPR007930">
    <property type="entry name" value="DUF724"/>
</dbReference>
<evidence type="ECO:0000256" key="1">
    <source>
        <dbReference type="ARBA" id="ARBA00022448"/>
    </source>
</evidence>
<sequence>MENGFKFSGGAKDQISRYRLRRRSRHLQEPKLGRCGGGMEAAAHETTSLGPLPPGTPNYQQSSTPSSPWSFSYPPGTLDDEAEESNSGCTPQENGMPVEKANTGSPPQGAVTGGIPCYFEESRYSSHPPAPPPCTSAGMEQVIKNEKLEVTEPEQSSSRFSEQSSSQVILVSRILKGIPQSPHFLPLKGYSDVAKHSLINAWDSIFEEVVDRIQSMQVNGFWVNANRLWWTMGELQNMGYNVMAVRRRLVELTDVVLRIRRHRSDIRELKSKAEGHRAEKGRLEFEIMKLRDRVEAEKASLDEVMVKVKKMEQKMSQFDDVFSTMATQKIKIC</sequence>
<feature type="compositionally biased region" description="Low complexity" evidence="4">
    <location>
        <begin position="62"/>
        <end position="75"/>
    </location>
</feature>
<keyword evidence="2" id="KW-0341">Growth regulation</keyword>
<name>A0A9Q1QF22_9CARY</name>
<feature type="coiled-coil region" evidence="3">
    <location>
        <begin position="259"/>
        <end position="314"/>
    </location>
</feature>
<dbReference type="EMBL" id="JAKOGI010000220">
    <property type="protein sequence ID" value="KAJ8439424.1"/>
    <property type="molecule type" value="Genomic_DNA"/>
</dbReference>
<organism evidence="5 6">
    <name type="scientific">Carnegiea gigantea</name>
    <dbReference type="NCBI Taxonomy" id="171969"/>
    <lineage>
        <taxon>Eukaryota</taxon>
        <taxon>Viridiplantae</taxon>
        <taxon>Streptophyta</taxon>
        <taxon>Embryophyta</taxon>
        <taxon>Tracheophyta</taxon>
        <taxon>Spermatophyta</taxon>
        <taxon>Magnoliopsida</taxon>
        <taxon>eudicotyledons</taxon>
        <taxon>Gunneridae</taxon>
        <taxon>Pentapetalae</taxon>
        <taxon>Caryophyllales</taxon>
        <taxon>Cactineae</taxon>
        <taxon>Cactaceae</taxon>
        <taxon>Cactoideae</taxon>
        <taxon>Echinocereeae</taxon>
        <taxon>Carnegiea</taxon>
    </lineage>
</organism>
<dbReference type="OrthoDB" id="1727058at2759"/>
<keyword evidence="3" id="KW-0175">Coiled coil</keyword>
<evidence type="ECO:0000256" key="4">
    <source>
        <dbReference type="SAM" id="MobiDB-lite"/>
    </source>
</evidence>
<comment type="caution">
    <text evidence="5">The sequence shown here is derived from an EMBL/GenBank/DDBJ whole genome shotgun (WGS) entry which is preliminary data.</text>
</comment>
<evidence type="ECO:0000313" key="6">
    <source>
        <dbReference type="Proteomes" id="UP001153076"/>
    </source>
</evidence>
<dbReference type="AlphaFoldDB" id="A0A9Q1QF22"/>
<accession>A0A9Q1QF22</accession>
<protein>
    <submittedName>
        <fullName evidence="5">Uncharacterized protein</fullName>
    </submittedName>
</protein>
<keyword evidence="1" id="KW-0813">Transport</keyword>
<reference evidence="5" key="1">
    <citation type="submission" date="2022-04" db="EMBL/GenBank/DDBJ databases">
        <title>Carnegiea gigantea Genome sequencing and assembly v2.</title>
        <authorList>
            <person name="Copetti D."/>
            <person name="Sanderson M.J."/>
            <person name="Burquez A."/>
            <person name="Wojciechowski M.F."/>
        </authorList>
    </citation>
    <scope>NUCLEOTIDE SEQUENCE</scope>
    <source>
        <strain evidence="5">SGP5-SGP5p</strain>
        <tissue evidence="5">Aerial part</tissue>
    </source>
</reference>
<evidence type="ECO:0000256" key="2">
    <source>
        <dbReference type="ARBA" id="ARBA00022604"/>
    </source>
</evidence>
<evidence type="ECO:0000313" key="5">
    <source>
        <dbReference type="EMBL" id="KAJ8439424.1"/>
    </source>
</evidence>
<evidence type="ECO:0000256" key="3">
    <source>
        <dbReference type="SAM" id="Coils"/>
    </source>
</evidence>
<dbReference type="Proteomes" id="UP001153076">
    <property type="component" value="Unassembled WGS sequence"/>
</dbReference>